<dbReference type="Pfam" id="PF11716">
    <property type="entry name" value="MDMPI_N"/>
    <property type="match status" value="1"/>
</dbReference>
<dbReference type="GO" id="GO:0046872">
    <property type="term" value="F:metal ion binding"/>
    <property type="evidence" value="ECO:0007669"/>
    <property type="project" value="InterPro"/>
</dbReference>
<dbReference type="AlphaFoldDB" id="A0A9X1LZQ2"/>
<name>A0A9X1LZQ2_9MICC</name>
<dbReference type="NCBIfam" id="TIGR03083">
    <property type="entry name" value="maleylpyruvate isomerase family mycothiol-dependent enzyme"/>
    <property type="match status" value="1"/>
</dbReference>
<evidence type="ECO:0000313" key="3">
    <source>
        <dbReference type="Proteomes" id="UP001139264"/>
    </source>
</evidence>
<reference evidence="2" key="1">
    <citation type="submission" date="2021-10" db="EMBL/GenBank/DDBJ databases">
        <title>Novel species in genus Arthrobacter.</title>
        <authorList>
            <person name="Liu Y."/>
        </authorList>
    </citation>
    <scope>NUCLEOTIDE SEQUENCE</scope>
    <source>
        <strain evidence="2">Zg-Y809</strain>
    </source>
</reference>
<comment type="caution">
    <text evidence="2">The sequence shown here is derived from an EMBL/GenBank/DDBJ whole genome shotgun (WGS) entry which is preliminary data.</text>
</comment>
<dbReference type="Proteomes" id="UP001139264">
    <property type="component" value="Unassembled WGS sequence"/>
</dbReference>
<protein>
    <submittedName>
        <fullName evidence="2">TIGR03086 family protein</fullName>
    </submittedName>
</protein>
<organism evidence="2 3">
    <name type="scientific">Arthrobacter gengyunqii</name>
    <dbReference type="NCBI Taxonomy" id="2886940"/>
    <lineage>
        <taxon>Bacteria</taxon>
        <taxon>Bacillati</taxon>
        <taxon>Actinomycetota</taxon>
        <taxon>Actinomycetes</taxon>
        <taxon>Micrococcales</taxon>
        <taxon>Micrococcaceae</taxon>
        <taxon>Arthrobacter</taxon>
    </lineage>
</organism>
<feature type="domain" description="Mycothiol-dependent maleylpyruvate isomerase metal-binding" evidence="1">
    <location>
        <begin position="7"/>
        <end position="132"/>
    </location>
</feature>
<dbReference type="InterPro" id="IPR017520">
    <property type="entry name" value="CHP03086"/>
</dbReference>
<accession>A0A9X1LZQ2</accession>
<dbReference type="InterPro" id="IPR024344">
    <property type="entry name" value="MDMPI_metal-binding"/>
</dbReference>
<gene>
    <name evidence="2" type="ORF">LJ751_04385</name>
</gene>
<dbReference type="NCBIfam" id="TIGR03086">
    <property type="entry name" value="TIGR03086 family metal-binding protein"/>
    <property type="match status" value="1"/>
</dbReference>
<dbReference type="Gene3D" id="1.20.120.450">
    <property type="entry name" value="dinb family like domain"/>
    <property type="match status" value="1"/>
</dbReference>
<dbReference type="RefSeq" id="WP_227907107.1">
    <property type="nucleotide sequence ID" value="NZ_CP095461.1"/>
</dbReference>
<proteinExistence type="predicted"/>
<evidence type="ECO:0000259" key="1">
    <source>
        <dbReference type="Pfam" id="PF11716"/>
    </source>
</evidence>
<dbReference type="InterPro" id="IPR017517">
    <property type="entry name" value="Maleyloyr_isom"/>
</dbReference>
<sequence length="193" mass="20830">MRAPVDFRHAARDTGAVIARIQDDQLSWPTPSPDYTVGDLLEHIDGLSLEFQLSAHKTALPPGAGEVPEADGRNLAEGWRERIPNQLTALAGAWADPAAWDGETVAGRVPLDAVDAGMFALDEIIVHGWDLARSTGQRYNPDLRAVQACAEFLGEQPRNPDLFGPVVPVDDSASPLDRLVGLTGRDPAWIPEI</sequence>
<dbReference type="SUPFAM" id="SSF109854">
    <property type="entry name" value="DinB/YfiT-like putative metalloenzymes"/>
    <property type="match status" value="1"/>
</dbReference>
<dbReference type="InterPro" id="IPR034660">
    <property type="entry name" value="DinB/YfiT-like"/>
</dbReference>
<evidence type="ECO:0000313" key="2">
    <source>
        <dbReference type="EMBL" id="MCC3268599.1"/>
    </source>
</evidence>
<dbReference type="EMBL" id="JAJFZP010000005">
    <property type="protein sequence ID" value="MCC3268599.1"/>
    <property type="molecule type" value="Genomic_DNA"/>
</dbReference>